<feature type="transmembrane region" description="Helical" evidence="1">
    <location>
        <begin position="26"/>
        <end position="52"/>
    </location>
</feature>
<accession>A0ABY7VF26</accession>
<gene>
    <name evidence="2" type="ORF">H3N35_25960</name>
</gene>
<feature type="transmembrane region" description="Helical" evidence="1">
    <location>
        <begin position="72"/>
        <end position="90"/>
    </location>
</feature>
<keyword evidence="3" id="KW-1185">Reference proteome</keyword>
<dbReference type="Proteomes" id="UP001215231">
    <property type="component" value="Chromosome"/>
</dbReference>
<keyword evidence="1" id="KW-1133">Transmembrane helix</keyword>
<proteinExistence type="predicted"/>
<protein>
    <submittedName>
        <fullName evidence="2">Uncharacterized protein</fullName>
    </submittedName>
</protein>
<organism evidence="2 3">
    <name type="scientific">Thalassomonas haliotis</name>
    <dbReference type="NCBI Taxonomy" id="485448"/>
    <lineage>
        <taxon>Bacteria</taxon>
        <taxon>Pseudomonadati</taxon>
        <taxon>Pseudomonadota</taxon>
        <taxon>Gammaproteobacteria</taxon>
        <taxon>Alteromonadales</taxon>
        <taxon>Colwelliaceae</taxon>
        <taxon>Thalassomonas</taxon>
    </lineage>
</organism>
<name>A0ABY7VF26_9GAMM</name>
<evidence type="ECO:0000313" key="3">
    <source>
        <dbReference type="Proteomes" id="UP001215231"/>
    </source>
</evidence>
<evidence type="ECO:0000256" key="1">
    <source>
        <dbReference type="SAM" id="Phobius"/>
    </source>
</evidence>
<keyword evidence="1" id="KW-0472">Membrane</keyword>
<evidence type="ECO:0000313" key="2">
    <source>
        <dbReference type="EMBL" id="WDE11605.1"/>
    </source>
</evidence>
<sequence length="108" mass="12765">MSTAQDVAKQKGFFRWKNLRKIGKPYWKFTIGLLTALIACAWVYLCKIIWFSFKSDSLIDDHWLSDFIMQNILLFIVSYVLGSIYGGNYWDKKEAEYKEYLNKKSEDA</sequence>
<reference evidence="2 3" key="1">
    <citation type="journal article" date="2022" name="Mar. Drugs">
        <title>Bioassay-Guided Fractionation Leads to the Detection of Cholic Acid Generated by the Rare Thalassomonas sp.</title>
        <authorList>
            <person name="Pheiffer F."/>
            <person name="Schneider Y.K."/>
            <person name="Hansen E.H."/>
            <person name="Andersen J.H."/>
            <person name="Isaksson J."/>
            <person name="Busche T."/>
            <person name="R C."/>
            <person name="Kalinowski J."/>
            <person name="Zyl L.V."/>
            <person name="Trindade M."/>
        </authorList>
    </citation>
    <scope>NUCLEOTIDE SEQUENCE [LARGE SCALE GENOMIC DNA]</scope>
    <source>
        <strain evidence="2 3">A5K-61T</strain>
    </source>
</reference>
<dbReference type="RefSeq" id="WP_274051764.1">
    <property type="nucleotide sequence ID" value="NZ_CP059693.1"/>
</dbReference>
<keyword evidence="1" id="KW-0812">Transmembrane</keyword>
<dbReference type="EMBL" id="CP059693">
    <property type="protein sequence ID" value="WDE11605.1"/>
    <property type="molecule type" value="Genomic_DNA"/>
</dbReference>